<dbReference type="EMBL" id="JAULSW010000011">
    <property type="protein sequence ID" value="KAK3367537.1"/>
    <property type="molecule type" value="Genomic_DNA"/>
</dbReference>
<gene>
    <name evidence="2" type="ORF">B0H63DRAFT_489370</name>
</gene>
<dbReference type="Proteomes" id="UP001285441">
    <property type="component" value="Unassembled WGS sequence"/>
</dbReference>
<evidence type="ECO:0000256" key="1">
    <source>
        <dbReference type="SAM" id="MobiDB-lite"/>
    </source>
</evidence>
<comment type="caution">
    <text evidence="2">The sequence shown here is derived from an EMBL/GenBank/DDBJ whole genome shotgun (WGS) entry which is preliminary data.</text>
</comment>
<reference evidence="2" key="1">
    <citation type="journal article" date="2023" name="Mol. Phylogenet. Evol.">
        <title>Genome-scale phylogeny and comparative genomics of the fungal order Sordariales.</title>
        <authorList>
            <person name="Hensen N."/>
            <person name="Bonometti L."/>
            <person name="Westerberg I."/>
            <person name="Brannstrom I.O."/>
            <person name="Guillou S."/>
            <person name="Cros-Aarteil S."/>
            <person name="Calhoun S."/>
            <person name="Haridas S."/>
            <person name="Kuo A."/>
            <person name="Mondo S."/>
            <person name="Pangilinan J."/>
            <person name="Riley R."/>
            <person name="LaButti K."/>
            <person name="Andreopoulos B."/>
            <person name="Lipzen A."/>
            <person name="Chen C."/>
            <person name="Yan M."/>
            <person name="Daum C."/>
            <person name="Ng V."/>
            <person name="Clum A."/>
            <person name="Steindorff A."/>
            <person name="Ohm R.A."/>
            <person name="Martin F."/>
            <person name="Silar P."/>
            <person name="Natvig D.O."/>
            <person name="Lalanne C."/>
            <person name="Gautier V."/>
            <person name="Ament-Velasquez S.L."/>
            <person name="Kruys A."/>
            <person name="Hutchinson M.I."/>
            <person name="Powell A.J."/>
            <person name="Barry K."/>
            <person name="Miller A.N."/>
            <person name="Grigoriev I.V."/>
            <person name="Debuchy R."/>
            <person name="Gladieux P."/>
            <person name="Hiltunen Thoren M."/>
            <person name="Johannesson H."/>
        </authorList>
    </citation>
    <scope>NUCLEOTIDE SEQUENCE</scope>
    <source>
        <strain evidence="2">CBS 232.78</strain>
    </source>
</reference>
<keyword evidence="3" id="KW-1185">Reference proteome</keyword>
<protein>
    <submittedName>
        <fullName evidence="2">Uncharacterized protein</fullName>
    </submittedName>
</protein>
<feature type="compositionally biased region" description="Low complexity" evidence="1">
    <location>
        <begin position="125"/>
        <end position="134"/>
    </location>
</feature>
<feature type="region of interest" description="Disordered" evidence="1">
    <location>
        <begin position="408"/>
        <end position="439"/>
    </location>
</feature>
<name>A0AAE0K0T9_9PEZI</name>
<accession>A0AAE0K0T9</accession>
<dbReference type="AlphaFoldDB" id="A0AAE0K0T9"/>
<feature type="compositionally biased region" description="Basic and acidic residues" evidence="1">
    <location>
        <begin position="408"/>
        <end position="423"/>
    </location>
</feature>
<sequence length="439" mass="49660">MLRCFQNKADDSPPRPWGFQELPPHLHPGLHSKALPFKMFPHIQKPPNHRLRWPVHSTQSSQLPLRPTTDPPPRAACPSSELDLSNASPATALSGIKRGRSGRPKLAGECSSRCCPSSTAEHGEPSGSESGFESSESDSDFDSHSDDESPHEHDLIWDKSTLPSSHIYHSLQPAMIQFAFDRFCKWRASVWYIIPPEHRLSRPRKRARTRMYMEEASPDDPEVIFISAFDGYYHLGCPFYISDPVRHQRCLFTQGMRSIKDVISHLQDNHAGLLYCPICGSVFETATGRDQHIRAGTCELRDNIKMAGLVDDHQLAMMVEQDDVSQPEEDRWDCLYATVFGSESGDRSPYLTEGLGLSISLLRDFWSSQGDNCISEYLSSQHIDTDEDFTSKSLQLLVLRDVAQMVLQREDSSENESKRRDSKSSIGHQQRVPPRRTSQ</sequence>
<feature type="region of interest" description="Disordered" evidence="1">
    <location>
        <begin position="48"/>
        <end position="153"/>
    </location>
</feature>
<evidence type="ECO:0000313" key="3">
    <source>
        <dbReference type="Proteomes" id="UP001285441"/>
    </source>
</evidence>
<feature type="compositionally biased region" description="Basic and acidic residues" evidence="1">
    <location>
        <begin position="141"/>
        <end position="153"/>
    </location>
</feature>
<feature type="compositionally biased region" description="Polar residues" evidence="1">
    <location>
        <begin position="82"/>
        <end position="91"/>
    </location>
</feature>
<evidence type="ECO:0000313" key="2">
    <source>
        <dbReference type="EMBL" id="KAK3367537.1"/>
    </source>
</evidence>
<feature type="region of interest" description="Disordered" evidence="1">
    <location>
        <begin position="1"/>
        <end position="22"/>
    </location>
</feature>
<reference evidence="2" key="2">
    <citation type="submission" date="2023-06" db="EMBL/GenBank/DDBJ databases">
        <authorList>
            <consortium name="Lawrence Berkeley National Laboratory"/>
            <person name="Haridas S."/>
            <person name="Hensen N."/>
            <person name="Bonometti L."/>
            <person name="Westerberg I."/>
            <person name="Brannstrom I.O."/>
            <person name="Guillou S."/>
            <person name="Cros-Aarteil S."/>
            <person name="Calhoun S."/>
            <person name="Kuo A."/>
            <person name="Mondo S."/>
            <person name="Pangilinan J."/>
            <person name="Riley R."/>
            <person name="LaButti K."/>
            <person name="Andreopoulos B."/>
            <person name="Lipzen A."/>
            <person name="Chen C."/>
            <person name="Yanf M."/>
            <person name="Daum C."/>
            <person name="Ng V."/>
            <person name="Clum A."/>
            <person name="Steindorff A."/>
            <person name="Ohm R."/>
            <person name="Martin F."/>
            <person name="Silar P."/>
            <person name="Natvig D."/>
            <person name="Lalanne C."/>
            <person name="Gautier V."/>
            <person name="Ament-velasquez S.L."/>
            <person name="Kruys A."/>
            <person name="Hutchinson M.I."/>
            <person name="Powell A.J."/>
            <person name="Barry K."/>
            <person name="Miller A.N."/>
            <person name="Grigoriev I.V."/>
            <person name="Debuchy R."/>
            <person name="Gladieux P."/>
            <person name="Thoren M.H."/>
            <person name="Johannesson H."/>
        </authorList>
    </citation>
    <scope>NUCLEOTIDE SEQUENCE</scope>
    <source>
        <strain evidence="2">CBS 232.78</strain>
    </source>
</reference>
<organism evidence="2 3">
    <name type="scientific">Podospora didyma</name>
    <dbReference type="NCBI Taxonomy" id="330526"/>
    <lineage>
        <taxon>Eukaryota</taxon>
        <taxon>Fungi</taxon>
        <taxon>Dikarya</taxon>
        <taxon>Ascomycota</taxon>
        <taxon>Pezizomycotina</taxon>
        <taxon>Sordariomycetes</taxon>
        <taxon>Sordariomycetidae</taxon>
        <taxon>Sordariales</taxon>
        <taxon>Podosporaceae</taxon>
        <taxon>Podospora</taxon>
    </lineage>
</organism>
<proteinExistence type="predicted"/>